<dbReference type="Pfam" id="PF21984">
    <property type="entry name" value="DnaD_N"/>
    <property type="match status" value="1"/>
</dbReference>
<dbReference type="InterPro" id="IPR053843">
    <property type="entry name" value="DnaD_N"/>
</dbReference>
<reference evidence="2 3" key="1">
    <citation type="submission" date="2018-11" db="EMBL/GenBank/DDBJ databases">
        <title>Genomic Encyclopedia of Type Strains, Phase IV (KMG-IV): sequencing the most valuable type-strain genomes for metagenomic binning, comparative biology and taxonomic classification.</title>
        <authorList>
            <person name="Goeker M."/>
        </authorList>
    </citation>
    <scope>NUCLEOTIDE SEQUENCE [LARGE SCALE GENOMIC DNA]</scope>
    <source>
        <strain evidence="2 3">DSM 29158</strain>
    </source>
</reference>
<keyword evidence="3" id="KW-1185">Reference proteome</keyword>
<gene>
    <name evidence="2" type="ORF">EDD62_1755</name>
</gene>
<dbReference type="Proteomes" id="UP000277108">
    <property type="component" value="Unassembled WGS sequence"/>
</dbReference>
<organism evidence="2 3">
    <name type="scientific">Abyssicoccus albus</name>
    <dbReference type="NCBI Taxonomy" id="1817405"/>
    <lineage>
        <taxon>Bacteria</taxon>
        <taxon>Bacillati</taxon>
        <taxon>Bacillota</taxon>
        <taxon>Bacilli</taxon>
        <taxon>Bacillales</taxon>
        <taxon>Abyssicoccaceae</taxon>
    </lineage>
</organism>
<name>A0A3N5BB94_9BACL</name>
<feature type="domain" description="DnaD N-terminal" evidence="1">
    <location>
        <begin position="34"/>
        <end position="83"/>
    </location>
</feature>
<accession>A0A3N5BB94</accession>
<dbReference type="AlphaFoldDB" id="A0A3N5BB94"/>
<proteinExistence type="predicted"/>
<evidence type="ECO:0000259" key="1">
    <source>
        <dbReference type="Pfam" id="PF21984"/>
    </source>
</evidence>
<dbReference type="Gene3D" id="1.10.10.10">
    <property type="entry name" value="Winged helix-like DNA-binding domain superfamily/Winged helix DNA-binding domain"/>
    <property type="match status" value="1"/>
</dbReference>
<comment type="caution">
    <text evidence="2">The sequence shown here is derived from an EMBL/GenBank/DDBJ whole genome shotgun (WGS) entry which is preliminary data.</text>
</comment>
<dbReference type="InterPro" id="IPR036388">
    <property type="entry name" value="WH-like_DNA-bd_sf"/>
</dbReference>
<evidence type="ECO:0000313" key="3">
    <source>
        <dbReference type="Proteomes" id="UP000277108"/>
    </source>
</evidence>
<protein>
    <submittedName>
        <fullName evidence="2">Helix-turn-helix protein</fullName>
    </submittedName>
</protein>
<sequence length="92" mass="10512">MNSELFLIVPKRLAMDDSLTSQDKSVYLAVLNHCNFKTKEGFPSRKTLEKEAKVSNKTLTKCLRNLTEKGYLEIVSRKSRNGNDLSNTYKVL</sequence>
<evidence type="ECO:0000313" key="2">
    <source>
        <dbReference type="EMBL" id="RPF54794.1"/>
    </source>
</evidence>
<dbReference type="RefSeq" id="WP_123808709.1">
    <property type="nucleotide sequence ID" value="NZ_RKRK01000006.1"/>
</dbReference>
<dbReference type="EMBL" id="RKRK01000006">
    <property type="protein sequence ID" value="RPF54794.1"/>
    <property type="molecule type" value="Genomic_DNA"/>
</dbReference>